<feature type="compositionally biased region" description="Polar residues" evidence="1">
    <location>
        <begin position="115"/>
        <end position="143"/>
    </location>
</feature>
<feature type="compositionally biased region" description="Low complexity" evidence="1">
    <location>
        <begin position="46"/>
        <end position="58"/>
    </location>
</feature>
<accession>A0A813UXH4</accession>
<evidence type="ECO:0000256" key="1">
    <source>
        <dbReference type="SAM" id="MobiDB-lite"/>
    </source>
</evidence>
<dbReference type="Proteomes" id="UP000663877">
    <property type="component" value="Unassembled WGS sequence"/>
</dbReference>
<name>A0A813UXH4_9BILA</name>
<feature type="compositionally biased region" description="Basic and acidic residues" evidence="1">
    <location>
        <begin position="81"/>
        <end position="96"/>
    </location>
</feature>
<organism evidence="3 4">
    <name type="scientific">Adineta steineri</name>
    <dbReference type="NCBI Taxonomy" id="433720"/>
    <lineage>
        <taxon>Eukaryota</taxon>
        <taxon>Metazoa</taxon>
        <taxon>Spiralia</taxon>
        <taxon>Gnathifera</taxon>
        <taxon>Rotifera</taxon>
        <taxon>Eurotatoria</taxon>
        <taxon>Bdelloidea</taxon>
        <taxon>Adinetida</taxon>
        <taxon>Adinetidae</taxon>
        <taxon>Adineta</taxon>
    </lineage>
</organism>
<dbReference type="EMBL" id="CAJNOM010000024">
    <property type="protein sequence ID" value="CAF0834035.1"/>
    <property type="molecule type" value="Genomic_DNA"/>
</dbReference>
<protein>
    <submittedName>
        <fullName evidence="3">Uncharacterized protein</fullName>
    </submittedName>
</protein>
<comment type="caution">
    <text evidence="3">The sequence shown here is derived from an EMBL/GenBank/DDBJ whole genome shotgun (WGS) entry which is preliminary data.</text>
</comment>
<reference evidence="3" key="1">
    <citation type="submission" date="2021-02" db="EMBL/GenBank/DDBJ databases">
        <authorList>
            <person name="Nowell W R."/>
        </authorList>
    </citation>
    <scope>NUCLEOTIDE SEQUENCE</scope>
</reference>
<gene>
    <name evidence="2" type="ORF">BJG266_LOCUS424</name>
    <name evidence="3" type="ORF">QVE165_LOCUS5943</name>
</gene>
<dbReference type="AlphaFoldDB" id="A0A813UXH4"/>
<dbReference type="EMBL" id="CAJNOI010000001">
    <property type="protein sequence ID" value="CAF0722388.1"/>
    <property type="molecule type" value="Genomic_DNA"/>
</dbReference>
<dbReference type="OrthoDB" id="10233073at2759"/>
<dbReference type="Proteomes" id="UP000663832">
    <property type="component" value="Unassembled WGS sequence"/>
</dbReference>
<proteinExistence type="predicted"/>
<keyword evidence="4" id="KW-1185">Reference proteome</keyword>
<evidence type="ECO:0000313" key="4">
    <source>
        <dbReference type="Proteomes" id="UP000663832"/>
    </source>
</evidence>
<evidence type="ECO:0000313" key="3">
    <source>
        <dbReference type="EMBL" id="CAF0834035.1"/>
    </source>
</evidence>
<evidence type="ECO:0000313" key="2">
    <source>
        <dbReference type="EMBL" id="CAF0722388.1"/>
    </source>
</evidence>
<feature type="compositionally biased region" description="Acidic residues" evidence="1">
    <location>
        <begin position="144"/>
        <end position="157"/>
    </location>
</feature>
<feature type="region of interest" description="Disordered" evidence="1">
    <location>
        <begin position="1"/>
        <end position="157"/>
    </location>
</feature>
<sequence>MPPHPMAMGNIGPHPSNPNYNQYKFESDEHGNMRRGKRDNTITAPNLNNNNNNNRRNLPQQTETNGKKKINNLPKPTNTKTSDHQNMDQLVQERKQLLAQLQEISVRNDNDEEQQQPSTSSLSSNDKQSILINQSNQTKLTNSQDDEGEEGEISESD</sequence>